<evidence type="ECO:0000256" key="1">
    <source>
        <dbReference type="ARBA" id="ARBA00005725"/>
    </source>
</evidence>
<evidence type="ECO:0000256" key="3">
    <source>
        <dbReference type="ARBA" id="ARBA00023002"/>
    </source>
</evidence>
<comment type="caution">
    <text evidence="5">The sequence shown here is derived from an EMBL/GenBank/DDBJ whole genome shotgun (WGS) entry which is preliminary data.</text>
</comment>
<accession>A0AAE1JF36</accession>
<comment type="similarity">
    <text evidence="1">Belongs to the NmrA-type oxidoreductase family. Isoflavone reductase subfamily.</text>
</comment>
<evidence type="ECO:0000313" key="5">
    <source>
        <dbReference type="EMBL" id="KAK4085099.1"/>
    </source>
</evidence>
<dbReference type="Gene3D" id="3.90.25.10">
    <property type="entry name" value="UDP-galactose 4-epimerase, domain 1"/>
    <property type="match status" value="1"/>
</dbReference>
<dbReference type="InterPro" id="IPR036291">
    <property type="entry name" value="NAD(P)-bd_dom_sf"/>
</dbReference>
<dbReference type="AlphaFoldDB" id="A0AAE1JF36"/>
<dbReference type="InterPro" id="IPR016040">
    <property type="entry name" value="NAD(P)-bd_dom"/>
</dbReference>
<evidence type="ECO:0000313" key="6">
    <source>
        <dbReference type="Proteomes" id="UP001273209"/>
    </source>
</evidence>
<keyword evidence="2" id="KW-0521">NADP</keyword>
<dbReference type="InterPro" id="IPR051609">
    <property type="entry name" value="NmrA/Isoflavone_reductase-like"/>
</dbReference>
<dbReference type="Pfam" id="PF13460">
    <property type="entry name" value="NAD_binding_10"/>
    <property type="match status" value="1"/>
</dbReference>
<dbReference type="GO" id="GO:0016491">
    <property type="term" value="F:oxidoreductase activity"/>
    <property type="evidence" value="ECO:0007669"/>
    <property type="project" value="UniProtKB-KW"/>
</dbReference>
<feature type="domain" description="NAD(P)-binding" evidence="4">
    <location>
        <begin position="24"/>
        <end position="157"/>
    </location>
</feature>
<dbReference type="PANTHER" id="PTHR47706">
    <property type="entry name" value="NMRA-LIKE FAMILY PROTEIN"/>
    <property type="match status" value="1"/>
</dbReference>
<proteinExistence type="inferred from homology"/>
<dbReference type="GeneID" id="87923701"/>
<name>A0AAE1JF36_9HYPO</name>
<keyword evidence="3" id="KW-0560">Oxidoreductase</keyword>
<dbReference type="RefSeq" id="XP_062760439.1">
    <property type="nucleotide sequence ID" value="XM_062895898.1"/>
</dbReference>
<reference evidence="5" key="1">
    <citation type="submission" date="2023-11" db="EMBL/GenBank/DDBJ databases">
        <title>The genome sequences of three competitors of mushroom-forming fungi.</title>
        <authorList>
            <person name="Beijen E."/>
            <person name="Ohm R.A."/>
        </authorList>
    </citation>
    <scope>NUCLEOTIDE SEQUENCE</scope>
    <source>
        <strain evidence="5">CBS 100526</strain>
    </source>
</reference>
<evidence type="ECO:0000259" key="4">
    <source>
        <dbReference type="Pfam" id="PF13460"/>
    </source>
</evidence>
<organism evidence="5 6">
    <name type="scientific">Trichoderma aggressivum f. europaeum</name>
    <dbReference type="NCBI Taxonomy" id="173218"/>
    <lineage>
        <taxon>Eukaryota</taxon>
        <taxon>Fungi</taxon>
        <taxon>Dikarya</taxon>
        <taxon>Ascomycota</taxon>
        <taxon>Pezizomycotina</taxon>
        <taxon>Sordariomycetes</taxon>
        <taxon>Hypocreomycetidae</taxon>
        <taxon>Hypocreales</taxon>
        <taxon>Hypocreaceae</taxon>
        <taxon>Trichoderma</taxon>
    </lineage>
</organism>
<dbReference type="SUPFAM" id="SSF51735">
    <property type="entry name" value="NAD(P)-binding Rossmann-fold domains"/>
    <property type="match status" value="1"/>
</dbReference>
<keyword evidence="6" id="KW-1185">Reference proteome</keyword>
<dbReference type="Proteomes" id="UP001273209">
    <property type="component" value="Unassembled WGS sequence"/>
</dbReference>
<evidence type="ECO:0000256" key="2">
    <source>
        <dbReference type="ARBA" id="ARBA00022857"/>
    </source>
</evidence>
<dbReference type="Gene3D" id="3.40.50.720">
    <property type="entry name" value="NAD(P)-binding Rossmann-like Domain"/>
    <property type="match status" value="1"/>
</dbReference>
<gene>
    <name evidence="5" type="ORF">Triagg1_89</name>
</gene>
<sequence>MSIKYAKDQPAGFTNRIENVAIIGAGGQVGKYIAEELLKTGKHTVTAITRVGSNSELPAGVKVVQVDYDDEQTLVDGLKGQQFLFISLAVTAPRDTQSKIIAAAAKAGVSWVMPNSYGGDFANKTLLTDIMTAPGAQASQAAVDAIEKASMSWVYMSCSFWYEYSLSMGESWYGFDIPNKKVTFYDDGKTRINTSTWVQCGRAAAQLLSLKELPDDENDQSPTISQWRNKILYISSFLVSQRDMLDSVHRALGTTDSDWQIEYEPTDVRFKRGQQIFKTGNIVGFGMAMYSRVFYPNGDGNFEAKYGLANKVLGLPEEDFDEATKLAVEMAQAGFGPRRIETISGLRHD</sequence>
<dbReference type="EMBL" id="JAWRVG010000001">
    <property type="protein sequence ID" value="KAK4085099.1"/>
    <property type="molecule type" value="Genomic_DNA"/>
</dbReference>
<protein>
    <recommendedName>
        <fullName evidence="4">NAD(P)-binding domain-containing protein</fullName>
    </recommendedName>
</protein>
<dbReference type="PANTHER" id="PTHR47706:SF7">
    <property type="entry name" value="CIPA-LIKE, PUTATIVE (AFU_ORTHOLOGUE AFUA_1G01630)-RELATED"/>
    <property type="match status" value="1"/>
</dbReference>